<dbReference type="EMBL" id="CYSC01000043">
    <property type="protein sequence ID" value="CUH74043.1"/>
    <property type="molecule type" value="Genomic_DNA"/>
</dbReference>
<protein>
    <submittedName>
        <fullName evidence="2">Uncharacterized protein</fullName>
    </submittedName>
</protein>
<dbReference type="RefSeq" id="WP_131727439.1">
    <property type="nucleotide sequence ID" value="NZ_CYSB01000029.1"/>
</dbReference>
<accession>A0A0P1FJ87</accession>
<evidence type="ECO:0000313" key="3">
    <source>
        <dbReference type="Proteomes" id="UP000051086"/>
    </source>
</evidence>
<proteinExistence type="predicted"/>
<evidence type="ECO:0000313" key="4">
    <source>
        <dbReference type="Proteomes" id="UP000051887"/>
    </source>
</evidence>
<evidence type="ECO:0000313" key="1">
    <source>
        <dbReference type="EMBL" id="CUH67804.1"/>
    </source>
</evidence>
<dbReference type="AlphaFoldDB" id="A0A0P1FJ87"/>
<keyword evidence="3" id="KW-1185">Reference proteome</keyword>
<name>A0A0P1FJ87_9RHOB</name>
<dbReference type="Proteomes" id="UP000051086">
    <property type="component" value="Unassembled WGS sequence"/>
</dbReference>
<evidence type="ECO:0000313" key="2">
    <source>
        <dbReference type="EMBL" id="CUH74043.1"/>
    </source>
</evidence>
<reference evidence="1 3" key="1">
    <citation type="submission" date="2015-09" db="EMBL/GenBank/DDBJ databases">
        <authorList>
            <person name="Rodrigo-Torres L."/>
            <person name="Arahal D.R."/>
        </authorList>
    </citation>
    <scope>NUCLEOTIDE SEQUENCE [LARGE SCALE GENOMIC DNA]</scope>
    <source>
        <strain evidence="1 3">CECT 5118</strain>
    </source>
</reference>
<organism evidence="2 4">
    <name type="scientific">Thalassovita autumnalis</name>
    <dbReference type="NCBI Taxonomy" id="2072972"/>
    <lineage>
        <taxon>Bacteria</taxon>
        <taxon>Pseudomonadati</taxon>
        <taxon>Pseudomonadota</taxon>
        <taxon>Alphaproteobacteria</taxon>
        <taxon>Rhodobacterales</taxon>
        <taxon>Roseobacteraceae</taxon>
        <taxon>Thalassovita</taxon>
    </lineage>
</organism>
<gene>
    <name evidence="1" type="ORF">TL5118_02346</name>
    <name evidence="2" type="ORF">TL5120_03861</name>
</gene>
<dbReference type="Proteomes" id="UP000051887">
    <property type="component" value="Unassembled WGS sequence"/>
</dbReference>
<dbReference type="OrthoDB" id="10010989at2"/>
<sequence>MAGMEISKQVEEIHRVLGKSSASYTFVSLDALRPSFPVSMQPKREESDFVTLSVGVPIGELLAADGIDTAQLRTAAQMARYLFLHNFADEIGMVKLGGQIDYWCLLELLRIDGDAVLCYRENFTFVCALDYDVFNHEVELTLPRGLEG</sequence>
<reference evidence="2 4" key="2">
    <citation type="submission" date="2015-09" db="EMBL/GenBank/DDBJ databases">
        <authorList>
            <consortium name="Swine Surveillance"/>
        </authorList>
    </citation>
    <scope>NUCLEOTIDE SEQUENCE [LARGE SCALE GENOMIC DNA]</scope>
    <source>
        <strain evidence="2 4">5120</strain>
    </source>
</reference>
<dbReference type="EMBL" id="CYSB01000029">
    <property type="protein sequence ID" value="CUH67804.1"/>
    <property type="molecule type" value="Genomic_DNA"/>
</dbReference>